<feature type="compositionally biased region" description="Polar residues" evidence="1">
    <location>
        <begin position="569"/>
        <end position="586"/>
    </location>
</feature>
<evidence type="ECO:0000313" key="3">
    <source>
        <dbReference type="EMBL" id="SZX78435.1"/>
    </source>
</evidence>
<proteinExistence type="predicted"/>
<accession>A0A383WLW5</accession>
<feature type="region of interest" description="Disordered" evidence="1">
    <location>
        <begin position="736"/>
        <end position="780"/>
    </location>
</feature>
<organism evidence="3 4">
    <name type="scientific">Tetradesmus obliquus</name>
    <name type="common">Green alga</name>
    <name type="synonym">Acutodesmus obliquus</name>
    <dbReference type="NCBI Taxonomy" id="3088"/>
    <lineage>
        <taxon>Eukaryota</taxon>
        <taxon>Viridiplantae</taxon>
        <taxon>Chlorophyta</taxon>
        <taxon>core chlorophytes</taxon>
        <taxon>Chlorophyceae</taxon>
        <taxon>CS clade</taxon>
        <taxon>Sphaeropleales</taxon>
        <taxon>Scenedesmaceae</taxon>
        <taxon>Tetradesmus</taxon>
    </lineage>
</organism>
<feature type="compositionally biased region" description="Low complexity" evidence="1">
    <location>
        <begin position="553"/>
        <end position="564"/>
    </location>
</feature>
<sequence>MKIKVLPVPASKIQRQLETGGITSAEWTDNLLRNLTGTAAAQLGVPAQNVQVEMSASLATGLQLPAPTLQQQPTASQAMAEFLEAISSPGSPSVLVGVDLVRPAGDMMGPAPASSNASSNAAVIAIGSISGVGDVTQSLRIANAMQRQCPELFIRGTAFTAADSACAALLAARYLPALAGPDGSPATAAPGSTSSGTLFGLATNTTAANSTISNSTASNSTADSSTGRASFTVRVVMPVALNIKLSVAVRAAPGHDAESLYAAAHVWLASQDFQQLLEDQGLQTGSGTPARLVAVMPQPGGSSGRPAADHDEDDKPVSGAGSSAYNKESGWFIPWKPGHGSSHHSGSGAAPGPQEGVPQQPPVIAGSPAGDRPDGWVELSSQAHNQGKKKDQSMGVIVGGLLAATVLGVGIALGAVAVFRRRRRMTAQQGKGSSSDTHKASNGTGGSKGGSTAERRARRRTRSSRGIGKRYLKYLPSNLTPSNLAAVAPPLLAGQASGGSAATSLAVPAAATECPSMQSGGKPNLLDDPQQQPQQQHALLAAARANWELAVRAGRSSSSRGSPAPVLPDTSQLGQEAEGNATSPSSHVPGVLAPWLAASQAAGGWDDTGQRTGCMLLMSAVSGSLQGSVEQQQQASQQQQQQQLQLSVQHSWQELDQRQQQPGSFSRLRSLLRWMPSAPLVGGDAAALLGLPGATQRSHSSMGAAAAGDAALARNLRSDLCRDSVSSAARWDWLRQSQAGSPEAGPDSMSDSLSRSSASSTVSSLHSSRSSSRNSNARATEVVPAAHAALHVDAGDGVERAQGSEDGGSCVISIADEAQQHHAMQGSSSGVMSSVYSGRVDDGSCAGVSTATCSSSLASQQQLRQAWWQQQQQQQAPGITLMQCTEAPVRAAGCLDAEAAVLQPVPVWRSSSAPAAASMLAPTLAAEAAGAAGAAAGVPTLHPSDLLRFRSVGGSAQVGSSSAAGAAGAGGSFALNSRLLEEAAAAAAAGGGAKPHAGPSPFQLHYDFSAL</sequence>
<feature type="transmembrane region" description="Helical" evidence="2">
    <location>
        <begin position="394"/>
        <end position="419"/>
    </location>
</feature>
<protein>
    <submittedName>
        <fullName evidence="3">Uncharacterized protein</fullName>
    </submittedName>
</protein>
<keyword evidence="2" id="KW-0472">Membrane</keyword>
<evidence type="ECO:0000256" key="1">
    <source>
        <dbReference type="SAM" id="MobiDB-lite"/>
    </source>
</evidence>
<name>A0A383WLW5_TETOB</name>
<dbReference type="EMBL" id="FNXT01001320">
    <property type="protein sequence ID" value="SZX78435.1"/>
    <property type="molecule type" value="Genomic_DNA"/>
</dbReference>
<feature type="region of interest" description="Disordered" evidence="1">
    <location>
        <begin position="426"/>
        <end position="469"/>
    </location>
</feature>
<feature type="compositionally biased region" description="Basic residues" evidence="1">
    <location>
        <begin position="456"/>
        <end position="469"/>
    </location>
</feature>
<evidence type="ECO:0000313" key="4">
    <source>
        <dbReference type="Proteomes" id="UP000256970"/>
    </source>
</evidence>
<reference evidence="3 4" key="1">
    <citation type="submission" date="2016-10" db="EMBL/GenBank/DDBJ databases">
        <authorList>
            <person name="Cai Z."/>
        </authorList>
    </citation>
    <scope>NUCLEOTIDE SEQUENCE [LARGE SCALE GENOMIC DNA]</scope>
</reference>
<keyword evidence="2" id="KW-0812">Transmembrane</keyword>
<dbReference type="Proteomes" id="UP000256970">
    <property type="component" value="Unassembled WGS sequence"/>
</dbReference>
<gene>
    <name evidence="3" type="ORF">BQ4739_LOCUS18718</name>
</gene>
<dbReference type="AlphaFoldDB" id="A0A383WLW5"/>
<feature type="compositionally biased region" description="Low complexity" evidence="1">
    <location>
        <begin position="337"/>
        <end position="358"/>
    </location>
</feature>
<keyword evidence="2" id="KW-1133">Transmembrane helix</keyword>
<keyword evidence="4" id="KW-1185">Reference proteome</keyword>
<feature type="compositionally biased region" description="Low complexity" evidence="1">
    <location>
        <begin position="526"/>
        <end position="537"/>
    </location>
</feature>
<feature type="compositionally biased region" description="Low complexity" evidence="1">
    <location>
        <begin position="748"/>
        <end position="775"/>
    </location>
</feature>
<feature type="region of interest" description="Disordered" evidence="1">
    <location>
        <begin position="553"/>
        <end position="588"/>
    </location>
</feature>
<evidence type="ECO:0000256" key="2">
    <source>
        <dbReference type="SAM" id="Phobius"/>
    </source>
</evidence>
<feature type="region of interest" description="Disordered" evidence="1">
    <location>
        <begin position="513"/>
        <end position="537"/>
    </location>
</feature>
<feature type="compositionally biased region" description="Polar residues" evidence="1">
    <location>
        <begin position="426"/>
        <end position="435"/>
    </location>
</feature>
<feature type="region of interest" description="Disordered" evidence="1">
    <location>
        <begin position="292"/>
        <end position="391"/>
    </location>
</feature>
<feature type="compositionally biased region" description="Basic and acidic residues" evidence="1">
    <location>
        <begin position="307"/>
        <end position="316"/>
    </location>
</feature>